<reference evidence="4" key="1">
    <citation type="journal article" date="2023" name="Mol. Phylogenet. Evol.">
        <title>Genome-scale phylogeny and comparative genomics of the fungal order Sordariales.</title>
        <authorList>
            <person name="Hensen N."/>
            <person name="Bonometti L."/>
            <person name="Westerberg I."/>
            <person name="Brannstrom I.O."/>
            <person name="Guillou S."/>
            <person name="Cros-Aarteil S."/>
            <person name="Calhoun S."/>
            <person name="Haridas S."/>
            <person name="Kuo A."/>
            <person name="Mondo S."/>
            <person name="Pangilinan J."/>
            <person name="Riley R."/>
            <person name="LaButti K."/>
            <person name="Andreopoulos B."/>
            <person name="Lipzen A."/>
            <person name="Chen C."/>
            <person name="Yan M."/>
            <person name="Daum C."/>
            <person name="Ng V."/>
            <person name="Clum A."/>
            <person name="Steindorff A."/>
            <person name="Ohm R.A."/>
            <person name="Martin F."/>
            <person name="Silar P."/>
            <person name="Natvig D.O."/>
            <person name="Lalanne C."/>
            <person name="Gautier V."/>
            <person name="Ament-Velasquez S.L."/>
            <person name="Kruys A."/>
            <person name="Hutchinson M.I."/>
            <person name="Powell A.J."/>
            <person name="Barry K."/>
            <person name="Miller A.N."/>
            <person name="Grigoriev I.V."/>
            <person name="Debuchy R."/>
            <person name="Gladieux P."/>
            <person name="Hiltunen Thoren M."/>
            <person name="Johannesson H."/>
        </authorList>
    </citation>
    <scope>NUCLEOTIDE SEQUENCE</scope>
    <source>
        <strain evidence="4">PSN243</strain>
    </source>
</reference>
<evidence type="ECO:0000259" key="3">
    <source>
        <dbReference type="Pfam" id="PF24840"/>
    </source>
</evidence>
<sequence length="312" mass="34033">MEHPVRDIRGVIQSIYQGTPSEQQETINRYFLPTASFTHPFVRVPSFPEKTVPLLGQVNSRGLILAIYKWYKLLSPSTTVQIESTVFDQRTNILYVTLNQTFSIWFLPFNKSPVRLVTLLHLVPDQQPQSNSSSGAAATKNGIVPCPELDLQPLGDAPSEPSFADVADPDTNTAAAAEKAVKIHTRPAPSTASSSASTPAAGAAKKYYRIARQEDLYQVNEFIKFVLMGPGAVVVGWFQLMGAAWCVLGLLVMGMVMKVFGRATEVKEEMAAKVEQGMPLMGMLVDGEGEKKRGGEKEGVKENGNSKESSGR</sequence>
<organism evidence="4 5">
    <name type="scientific">Podospora aff. communis PSN243</name>
    <dbReference type="NCBI Taxonomy" id="3040156"/>
    <lineage>
        <taxon>Eukaryota</taxon>
        <taxon>Fungi</taxon>
        <taxon>Dikarya</taxon>
        <taxon>Ascomycota</taxon>
        <taxon>Pezizomycotina</taxon>
        <taxon>Sordariomycetes</taxon>
        <taxon>Sordariomycetidae</taxon>
        <taxon>Sordariales</taxon>
        <taxon>Podosporaceae</taxon>
        <taxon>Podospora</taxon>
    </lineage>
</organism>
<feature type="region of interest" description="Disordered" evidence="1">
    <location>
        <begin position="285"/>
        <end position="312"/>
    </location>
</feature>
<dbReference type="EMBL" id="MU865934">
    <property type="protein sequence ID" value="KAK4450090.1"/>
    <property type="molecule type" value="Genomic_DNA"/>
</dbReference>
<dbReference type="Proteomes" id="UP001321760">
    <property type="component" value="Unassembled WGS sequence"/>
</dbReference>
<feature type="domain" description="SigF-like NTF2-like" evidence="3">
    <location>
        <begin position="1"/>
        <end position="123"/>
    </location>
</feature>
<dbReference type="PANTHER" id="PTHR35393:SF1">
    <property type="entry name" value="SNOAL-LIKE DOMAIN-CONTAINING PROTEIN"/>
    <property type="match status" value="1"/>
</dbReference>
<reference evidence="4" key="2">
    <citation type="submission" date="2023-05" db="EMBL/GenBank/DDBJ databases">
        <authorList>
            <consortium name="Lawrence Berkeley National Laboratory"/>
            <person name="Steindorff A."/>
            <person name="Hensen N."/>
            <person name="Bonometti L."/>
            <person name="Westerberg I."/>
            <person name="Brannstrom I.O."/>
            <person name="Guillou S."/>
            <person name="Cros-Aarteil S."/>
            <person name="Calhoun S."/>
            <person name="Haridas S."/>
            <person name="Kuo A."/>
            <person name="Mondo S."/>
            <person name="Pangilinan J."/>
            <person name="Riley R."/>
            <person name="Labutti K."/>
            <person name="Andreopoulos B."/>
            <person name="Lipzen A."/>
            <person name="Chen C."/>
            <person name="Yanf M."/>
            <person name="Daum C."/>
            <person name="Ng V."/>
            <person name="Clum A."/>
            <person name="Ohm R."/>
            <person name="Martin F."/>
            <person name="Silar P."/>
            <person name="Natvig D."/>
            <person name="Lalanne C."/>
            <person name="Gautier V."/>
            <person name="Ament-Velasquez S.L."/>
            <person name="Kruys A."/>
            <person name="Hutchinson M.I."/>
            <person name="Powell A.J."/>
            <person name="Barry K."/>
            <person name="Miller A.N."/>
            <person name="Grigoriev I.V."/>
            <person name="Debuchy R."/>
            <person name="Gladieux P."/>
            <person name="Thoren M.H."/>
            <person name="Johannesson H."/>
        </authorList>
    </citation>
    <scope>NUCLEOTIDE SEQUENCE</scope>
    <source>
        <strain evidence="4">PSN243</strain>
    </source>
</reference>
<evidence type="ECO:0000256" key="1">
    <source>
        <dbReference type="SAM" id="MobiDB-lite"/>
    </source>
</evidence>
<dbReference type="PANTHER" id="PTHR35393">
    <property type="entry name" value="CHROMOSOME 1, WHOLE GENOME SHOTGUN SEQUENCE"/>
    <property type="match status" value="1"/>
</dbReference>
<dbReference type="AlphaFoldDB" id="A0AAV9GQ66"/>
<keyword evidence="2" id="KW-1133">Transmembrane helix</keyword>
<feature type="compositionally biased region" description="Basic and acidic residues" evidence="1">
    <location>
        <begin position="288"/>
        <end position="312"/>
    </location>
</feature>
<accession>A0AAV9GQ66</accession>
<dbReference type="InterPro" id="IPR057514">
    <property type="entry name" value="NTF2_SigF"/>
</dbReference>
<keyword evidence="2" id="KW-0812">Transmembrane</keyword>
<keyword evidence="2" id="KW-0472">Membrane</keyword>
<protein>
    <recommendedName>
        <fullName evidence="3">SigF-like NTF2-like domain-containing protein</fullName>
    </recommendedName>
</protein>
<feature type="compositionally biased region" description="Low complexity" evidence="1">
    <location>
        <begin position="187"/>
        <end position="198"/>
    </location>
</feature>
<keyword evidence="5" id="KW-1185">Reference proteome</keyword>
<proteinExistence type="predicted"/>
<gene>
    <name evidence="4" type="ORF">QBC34DRAFT_403767</name>
</gene>
<evidence type="ECO:0000313" key="4">
    <source>
        <dbReference type="EMBL" id="KAK4450090.1"/>
    </source>
</evidence>
<feature type="region of interest" description="Disordered" evidence="1">
    <location>
        <begin position="176"/>
        <end position="198"/>
    </location>
</feature>
<evidence type="ECO:0000313" key="5">
    <source>
        <dbReference type="Proteomes" id="UP001321760"/>
    </source>
</evidence>
<evidence type="ECO:0000256" key="2">
    <source>
        <dbReference type="SAM" id="Phobius"/>
    </source>
</evidence>
<dbReference type="Pfam" id="PF24840">
    <property type="entry name" value="NTF2_SigF"/>
    <property type="match status" value="1"/>
</dbReference>
<feature type="transmembrane region" description="Helical" evidence="2">
    <location>
        <begin position="237"/>
        <end position="260"/>
    </location>
</feature>
<comment type="caution">
    <text evidence="4">The sequence shown here is derived from an EMBL/GenBank/DDBJ whole genome shotgun (WGS) entry which is preliminary data.</text>
</comment>
<name>A0AAV9GQ66_9PEZI</name>